<keyword evidence="2" id="KW-1185">Reference proteome</keyword>
<evidence type="ECO:0000313" key="2">
    <source>
        <dbReference type="Proteomes" id="UP000823388"/>
    </source>
</evidence>
<comment type="caution">
    <text evidence="1">The sequence shown here is derived from an EMBL/GenBank/DDBJ whole genome shotgun (WGS) entry which is preliminary data.</text>
</comment>
<protein>
    <recommendedName>
        <fullName evidence="3">Reverse transcriptase zinc-binding domain-containing protein</fullName>
    </recommendedName>
</protein>
<proteinExistence type="predicted"/>
<accession>A0A8T0PXP3</accession>
<name>A0A8T0PXP3_PANVG</name>
<dbReference type="EMBL" id="CM029051">
    <property type="protein sequence ID" value="KAG2563706.1"/>
    <property type="molecule type" value="Genomic_DNA"/>
</dbReference>
<reference evidence="1" key="1">
    <citation type="submission" date="2020-05" db="EMBL/GenBank/DDBJ databases">
        <title>WGS assembly of Panicum virgatum.</title>
        <authorList>
            <person name="Lovell J.T."/>
            <person name="Jenkins J."/>
            <person name="Shu S."/>
            <person name="Juenger T.E."/>
            <person name="Schmutz J."/>
        </authorList>
    </citation>
    <scope>NUCLEOTIDE SEQUENCE</scope>
    <source>
        <strain evidence="1">AP13</strain>
    </source>
</reference>
<evidence type="ECO:0000313" key="1">
    <source>
        <dbReference type="EMBL" id="KAG2563706.1"/>
    </source>
</evidence>
<dbReference type="AlphaFoldDB" id="A0A8T0PXP3"/>
<evidence type="ECO:0008006" key="3">
    <source>
        <dbReference type="Google" id="ProtNLM"/>
    </source>
</evidence>
<dbReference type="PANTHER" id="PTHR36617:SF5">
    <property type="entry name" value="OS05G0421675 PROTEIN"/>
    <property type="match status" value="1"/>
</dbReference>
<dbReference type="Proteomes" id="UP000823388">
    <property type="component" value="Chromosome 8K"/>
</dbReference>
<dbReference type="PANTHER" id="PTHR36617">
    <property type="entry name" value="PROTEIN, PUTATIVE-RELATED"/>
    <property type="match status" value="1"/>
</dbReference>
<sequence>MVVSSKKIARNSSQFWQGFQKAKDWYHFGRIIHVGDGRTVRFWSDVWVGDCSLKILFPRLFNICSDQLVSVSEVAARGWCPCFRRNLGELEAGDWSNLQAIIGCQSLSEQQDRVLWQFEPKGFYSVRSLYRFIVDPGCRD</sequence>
<gene>
    <name evidence="1" type="ORF">PVAP13_8KG317402</name>
</gene>
<organism evidence="1 2">
    <name type="scientific">Panicum virgatum</name>
    <name type="common">Blackwell switchgrass</name>
    <dbReference type="NCBI Taxonomy" id="38727"/>
    <lineage>
        <taxon>Eukaryota</taxon>
        <taxon>Viridiplantae</taxon>
        <taxon>Streptophyta</taxon>
        <taxon>Embryophyta</taxon>
        <taxon>Tracheophyta</taxon>
        <taxon>Spermatophyta</taxon>
        <taxon>Magnoliopsida</taxon>
        <taxon>Liliopsida</taxon>
        <taxon>Poales</taxon>
        <taxon>Poaceae</taxon>
        <taxon>PACMAD clade</taxon>
        <taxon>Panicoideae</taxon>
        <taxon>Panicodae</taxon>
        <taxon>Paniceae</taxon>
        <taxon>Panicinae</taxon>
        <taxon>Panicum</taxon>
        <taxon>Panicum sect. Hiantes</taxon>
    </lineage>
</organism>